<proteinExistence type="predicted"/>
<name>A0A2A2SDC1_9SPHN</name>
<dbReference type="AlphaFoldDB" id="A0A2A2SDC1"/>
<evidence type="ECO:0000313" key="3">
    <source>
        <dbReference type="Proteomes" id="UP000218151"/>
    </source>
</evidence>
<dbReference type="OrthoDB" id="6057493at2"/>
<evidence type="ECO:0000313" key="2">
    <source>
        <dbReference type="EMBL" id="PAX07249.1"/>
    </source>
</evidence>
<evidence type="ECO:0000256" key="1">
    <source>
        <dbReference type="SAM" id="MobiDB-lite"/>
    </source>
</evidence>
<dbReference type="RefSeq" id="WP_095999073.1">
    <property type="nucleotide sequence ID" value="NZ_NSLI01000004.1"/>
</dbReference>
<comment type="caution">
    <text evidence="2">The sequence shown here is derived from an EMBL/GenBank/DDBJ whole genome shotgun (WGS) entry which is preliminary data.</text>
</comment>
<feature type="region of interest" description="Disordered" evidence="1">
    <location>
        <begin position="1"/>
        <end position="25"/>
    </location>
</feature>
<reference evidence="3" key="1">
    <citation type="submission" date="2017-09" db="EMBL/GenBank/DDBJ databases">
        <authorList>
            <person name="Feng G."/>
            <person name="Zhu H."/>
        </authorList>
    </citation>
    <scope>NUCLEOTIDE SEQUENCE [LARGE SCALE GENOMIC DNA]</scope>
    <source>
        <strain evidence="3">1PNM-20</strain>
    </source>
</reference>
<organism evidence="2 3">
    <name type="scientific">Sphingomonas lenta</name>
    <dbReference type="NCBI Taxonomy" id="1141887"/>
    <lineage>
        <taxon>Bacteria</taxon>
        <taxon>Pseudomonadati</taxon>
        <taxon>Pseudomonadota</taxon>
        <taxon>Alphaproteobacteria</taxon>
        <taxon>Sphingomonadales</taxon>
        <taxon>Sphingomonadaceae</taxon>
        <taxon>Sphingomonas</taxon>
    </lineage>
</organism>
<protein>
    <submittedName>
        <fullName evidence="2">Uncharacterized protein</fullName>
    </submittedName>
</protein>
<dbReference type="EMBL" id="NSLI01000004">
    <property type="protein sequence ID" value="PAX07249.1"/>
    <property type="molecule type" value="Genomic_DNA"/>
</dbReference>
<sequence length="462" mass="48968">MADLVGVQSTNPVGYAPPPPARSDPVGRAVERIEAALDEGFTDWDVGHGDLMDARAALNGLTPEQQSAVFSRLSDETLGHWLGEVNGVRGGLSANEKRDFHNHLAENLDATQLVRVMNNTRFVGDGEALGAAIGRAGGRTAVEFVDRMGESLNGRTRVGNFTTTEDVVARVIGNLDRPAEIDAALGALTPAQRESLATNSYRSGAESSEAYGQLYAAVARSRSVATRTEFFGYAAQSSQELRDAVKMPFSGQDFPALTPFYDAMTGLIRTDPRGMIDQMALRDVGMGHLTDYLEVAVIRGDTRLIGQLGAQVRRGEPIPGDTQTDSARFAHDYDRDGNNEDFRNAVRSGYFTGAAMAAASNVDADAEKQRALSVSLLTGGASTAAAAFPVGGQIAVGIGGIVTQQVAEAVGDKASGDRQDFFSAMHEAGMPRNARGELPTGEARAQFIAAVSEVMNGHAMDR</sequence>
<keyword evidence="3" id="KW-1185">Reference proteome</keyword>
<accession>A0A2A2SDC1</accession>
<dbReference type="Proteomes" id="UP000218151">
    <property type="component" value="Unassembled WGS sequence"/>
</dbReference>
<gene>
    <name evidence="2" type="ORF">CKY28_14575</name>
</gene>